<dbReference type="Proteomes" id="UP000029492">
    <property type="component" value="Chromosome"/>
</dbReference>
<proteinExistence type="predicted"/>
<name>A0A089NMN4_9HYPH</name>
<accession>A0A089NMN4</accession>
<protein>
    <submittedName>
        <fullName evidence="1">Protein of unassigned function</fullName>
    </submittedName>
</protein>
<reference evidence="1 2" key="1">
    <citation type="journal article" date="2014" name="PLoS ONE">
        <title>Genome Information of Methylobacterium oryzae, a Plant-Probiotic Methylotroph in the Phyllosphere.</title>
        <authorList>
            <person name="Kwak M.J."/>
            <person name="Jeong H."/>
            <person name="Madhaiyan M."/>
            <person name="Lee Y."/>
            <person name="Sa T.M."/>
            <person name="Oh T.K."/>
            <person name="Kim J.F."/>
        </authorList>
    </citation>
    <scope>NUCLEOTIDE SEQUENCE [LARGE SCALE GENOMIC DNA]</scope>
    <source>
        <strain evidence="1 2">CBMB20</strain>
    </source>
</reference>
<dbReference type="KEGG" id="mor:MOC_1411"/>
<sequence>MQNAEPIDALFAGGASAYEIIEAYDVADPLQLQGSGRAEPRYSCGARGPDGTSRWSIFCRRISGIGS</sequence>
<dbReference type="AlphaFoldDB" id="A0A089NMN4"/>
<dbReference type="EMBL" id="CP003811">
    <property type="protein sequence ID" value="AIQ89166.1"/>
    <property type="molecule type" value="Genomic_DNA"/>
</dbReference>
<organism evidence="1 2">
    <name type="scientific">Methylobacterium oryzae CBMB20</name>
    <dbReference type="NCBI Taxonomy" id="693986"/>
    <lineage>
        <taxon>Bacteria</taxon>
        <taxon>Pseudomonadati</taxon>
        <taxon>Pseudomonadota</taxon>
        <taxon>Alphaproteobacteria</taxon>
        <taxon>Hyphomicrobiales</taxon>
        <taxon>Methylobacteriaceae</taxon>
        <taxon>Methylobacterium</taxon>
    </lineage>
</organism>
<evidence type="ECO:0000313" key="1">
    <source>
        <dbReference type="EMBL" id="AIQ89166.1"/>
    </source>
</evidence>
<keyword evidence="2" id="KW-1185">Reference proteome</keyword>
<gene>
    <name evidence="1" type="ORF">MOC_1411</name>
</gene>
<evidence type="ECO:0000313" key="2">
    <source>
        <dbReference type="Proteomes" id="UP000029492"/>
    </source>
</evidence>
<dbReference type="HOGENOM" id="CLU_2807539_0_0_5"/>